<feature type="signal peptide" evidence="2">
    <location>
        <begin position="1"/>
        <end position="22"/>
    </location>
</feature>
<feature type="compositionally biased region" description="Low complexity" evidence="1">
    <location>
        <begin position="22"/>
        <end position="49"/>
    </location>
</feature>
<keyword evidence="4" id="KW-1185">Reference proteome</keyword>
<gene>
    <name evidence="3" type="ORF">JRO89_XS01G0229500</name>
</gene>
<evidence type="ECO:0000313" key="4">
    <source>
        <dbReference type="Proteomes" id="UP000827721"/>
    </source>
</evidence>
<organism evidence="3 4">
    <name type="scientific">Xanthoceras sorbifolium</name>
    <dbReference type="NCBI Taxonomy" id="99658"/>
    <lineage>
        <taxon>Eukaryota</taxon>
        <taxon>Viridiplantae</taxon>
        <taxon>Streptophyta</taxon>
        <taxon>Embryophyta</taxon>
        <taxon>Tracheophyta</taxon>
        <taxon>Spermatophyta</taxon>
        <taxon>Magnoliopsida</taxon>
        <taxon>eudicotyledons</taxon>
        <taxon>Gunneridae</taxon>
        <taxon>Pentapetalae</taxon>
        <taxon>rosids</taxon>
        <taxon>malvids</taxon>
        <taxon>Sapindales</taxon>
        <taxon>Sapindaceae</taxon>
        <taxon>Xanthoceroideae</taxon>
        <taxon>Xanthoceras</taxon>
    </lineage>
</organism>
<evidence type="ECO:0000256" key="2">
    <source>
        <dbReference type="SAM" id="SignalP"/>
    </source>
</evidence>
<dbReference type="EMBL" id="JAFEMO010000001">
    <property type="protein sequence ID" value="KAH7577266.1"/>
    <property type="molecule type" value="Genomic_DNA"/>
</dbReference>
<proteinExistence type="predicted"/>
<evidence type="ECO:0000313" key="3">
    <source>
        <dbReference type="EMBL" id="KAH7577266.1"/>
    </source>
</evidence>
<sequence>MARQVVVALVLVCLAVLGSVSAQAPEATPKASSTPPPTTTEAPETKSASPDNSTATEESPNTAPEFPTESAEDGTPGISPSSDSEGESSGDQVGSPPLPSILDGDTKSTPVPDATQTGSGAAASLKVSGAVAGAMAVAGFFLF</sequence>
<comment type="caution">
    <text evidence="3">The sequence shown here is derived from an EMBL/GenBank/DDBJ whole genome shotgun (WGS) entry which is preliminary data.</text>
</comment>
<feature type="compositionally biased region" description="Low complexity" evidence="1">
    <location>
        <begin position="76"/>
        <end position="95"/>
    </location>
</feature>
<dbReference type="Proteomes" id="UP000827721">
    <property type="component" value="Unassembled WGS sequence"/>
</dbReference>
<reference evidence="3 4" key="1">
    <citation type="submission" date="2021-02" db="EMBL/GenBank/DDBJ databases">
        <title>Plant Genome Project.</title>
        <authorList>
            <person name="Zhang R.-G."/>
        </authorList>
    </citation>
    <scope>NUCLEOTIDE SEQUENCE [LARGE SCALE GENOMIC DNA]</scope>
    <source>
        <tissue evidence="3">Leaves</tissue>
    </source>
</reference>
<evidence type="ECO:0000256" key="1">
    <source>
        <dbReference type="SAM" id="MobiDB-lite"/>
    </source>
</evidence>
<feature type="chain" id="PRO_5045914227" evidence="2">
    <location>
        <begin position="23"/>
        <end position="143"/>
    </location>
</feature>
<name>A0ABQ8IKP0_9ROSI</name>
<keyword evidence="2" id="KW-0732">Signal</keyword>
<protein>
    <submittedName>
        <fullName evidence="3">Uncharacterized protein</fullName>
    </submittedName>
</protein>
<feature type="region of interest" description="Disordered" evidence="1">
    <location>
        <begin position="22"/>
        <end position="124"/>
    </location>
</feature>
<accession>A0ABQ8IKP0</accession>
<feature type="compositionally biased region" description="Polar residues" evidence="1">
    <location>
        <begin position="50"/>
        <end position="62"/>
    </location>
</feature>